<evidence type="ECO:0000313" key="2">
    <source>
        <dbReference type="Proteomes" id="UP000265520"/>
    </source>
</evidence>
<protein>
    <submittedName>
        <fullName evidence="1">Uncharacterized protein</fullName>
    </submittedName>
</protein>
<reference evidence="1 2" key="1">
    <citation type="journal article" date="2018" name="Front. Plant Sci.">
        <title>Red Clover (Trifolium pratense) and Zigzag Clover (T. medium) - A Picture of Genomic Similarities and Differences.</title>
        <authorList>
            <person name="Dluhosova J."/>
            <person name="Istvanek J."/>
            <person name="Nedelnik J."/>
            <person name="Repkova J."/>
        </authorList>
    </citation>
    <scope>NUCLEOTIDE SEQUENCE [LARGE SCALE GENOMIC DNA]</scope>
    <source>
        <strain evidence="2">cv. 10/8</strain>
        <tissue evidence="1">Leaf</tissue>
    </source>
</reference>
<accession>A0A392WC96</accession>
<comment type="caution">
    <text evidence="1">The sequence shown here is derived from an EMBL/GenBank/DDBJ whole genome shotgun (WGS) entry which is preliminary data.</text>
</comment>
<sequence length="31" mass="3057">MALLVTNGFAFVHLETANCGGGPLLGLGVIA</sequence>
<name>A0A392WC96_9FABA</name>
<organism evidence="1 2">
    <name type="scientific">Trifolium medium</name>
    <dbReference type="NCBI Taxonomy" id="97028"/>
    <lineage>
        <taxon>Eukaryota</taxon>
        <taxon>Viridiplantae</taxon>
        <taxon>Streptophyta</taxon>
        <taxon>Embryophyta</taxon>
        <taxon>Tracheophyta</taxon>
        <taxon>Spermatophyta</taxon>
        <taxon>Magnoliopsida</taxon>
        <taxon>eudicotyledons</taxon>
        <taxon>Gunneridae</taxon>
        <taxon>Pentapetalae</taxon>
        <taxon>rosids</taxon>
        <taxon>fabids</taxon>
        <taxon>Fabales</taxon>
        <taxon>Fabaceae</taxon>
        <taxon>Papilionoideae</taxon>
        <taxon>50 kb inversion clade</taxon>
        <taxon>NPAAA clade</taxon>
        <taxon>Hologalegina</taxon>
        <taxon>IRL clade</taxon>
        <taxon>Trifolieae</taxon>
        <taxon>Trifolium</taxon>
    </lineage>
</organism>
<dbReference type="EMBL" id="LXQA011440948">
    <property type="protein sequence ID" value="MCI97352.1"/>
    <property type="molecule type" value="Genomic_DNA"/>
</dbReference>
<proteinExistence type="predicted"/>
<feature type="non-terminal residue" evidence="1">
    <location>
        <position position="31"/>
    </location>
</feature>
<evidence type="ECO:0000313" key="1">
    <source>
        <dbReference type="EMBL" id="MCI97352.1"/>
    </source>
</evidence>
<keyword evidence="2" id="KW-1185">Reference proteome</keyword>
<dbReference type="Proteomes" id="UP000265520">
    <property type="component" value="Unassembled WGS sequence"/>
</dbReference>
<dbReference type="AlphaFoldDB" id="A0A392WC96"/>